<dbReference type="GO" id="GO:0005886">
    <property type="term" value="C:plasma membrane"/>
    <property type="evidence" value="ECO:0007669"/>
    <property type="project" value="UniProtKB-SubCell"/>
</dbReference>
<dbReference type="STRING" id="1400863.BN873_470054"/>
<evidence type="ECO:0000259" key="8">
    <source>
        <dbReference type="PROSITE" id="PS51352"/>
    </source>
</evidence>
<evidence type="ECO:0000256" key="5">
    <source>
        <dbReference type="ARBA" id="ARBA00022989"/>
    </source>
</evidence>
<organism evidence="9 10">
    <name type="scientific">Candidatus Competibacter denitrificans Run_A_D11</name>
    <dbReference type="NCBI Taxonomy" id="1400863"/>
    <lineage>
        <taxon>Bacteria</taxon>
        <taxon>Pseudomonadati</taxon>
        <taxon>Pseudomonadota</taxon>
        <taxon>Gammaproteobacteria</taxon>
        <taxon>Candidatus Competibacteraceae</taxon>
        <taxon>Candidatus Competibacter</taxon>
    </lineage>
</organism>
<dbReference type="InterPro" id="IPR036249">
    <property type="entry name" value="Thioredoxin-like_sf"/>
</dbReference>
<dbReference type="Proteomes" id="UP000035760">
    <property type="component" value="Unassembled WGS sequence"/>
</dbReference>
<keyword evidence="3 7" id="KW-0812">Transmembrane</keyword>
<dbReference type="InterPro" id="IPR013740">
    <property type="entry name" value="Redoxin"/>
</dbReference>
<accession>W6M6K2</accession>
<dbReference type="PANTHER" id="PTHR42852">
    <property type="entry name" value="THIOL:DISULFIDE INTERCHANGE PROTEIN DSBE"/>
    <property type="match status" value="1"/>
</dbReference>
<dbReference type="InterPro" id="IPR003834">
    <property type="entry name" value="Cyt_c_assmbl_TM_dom"/>
</dbReference>
<proteinExistence type="predicted"/>
<dbReference type="InterPro" id="IPR050553">
    <property type="entry name" value="Thioredoxin_ResA/DsbE_sf"/>
</dbReference>
<comment type="caution">
    <text evidence="9">The sequence shown here is derived from an EMBL/GenBank/DDBJ whole genome shotgun (WGS) entry which is preliminary data.</text>
</comment>
<dbReference type="AlphaFoldDB" id="W6M6K2"/>
<feature type="transmembrane region" description="Helical" evidence="7">
    <location>
        <begin position="73"/>
        <end position="91"/>
    </location>
</feature>
<dbReference type="SUPFAM" id="SSF52833">
    <property type="entry name" value="Thioredoxin-like"/>
    <property type="match status" value="1"/>
</dbReference>
<reference evidence="9" key="1">
    <citation type="submission" date="2013-07" db="EMBL/GenBank/DDBJ databases">
        <authorList>
            <person name="McIlroy S."/>
        </authorList>
    </citation>
    <scope>NUCLEOTIDE SEQUENCE [LARGE SCALE GENOMIC DNA]</scope>
    <source>
        <strain evidence="9">Run_A_D11</strain>
    </source>
</reference>
<evidence type="ECO:0000313" key="10">
    <source>
        <dbReference type="Proteomes" id="UP000035760"/>
    </source>
</evidence>
<evidence type="ECO:0000256" key="2">
    <source>
        <dbReference type="ARBA" id="ARBA00022475"/>
    </source>
</evidence>
<dbReference type="GO" id="GO:0017004">
    <property type="term" value="P:cytochrome complex assembly"/>
    <property type="evidence" value="ECO:0007669"/>
    <property type="project" value="UniProtKB-KW"/>
</dbReference>
<reference evidence="9" key="2">
    <citation type="submission" date="2014-03" db="EMBL/GenBank/DDBJ databases">
        <title>Candidatus Competibacter-lineage genomes retrieved from metagenomes reveal functional metabolic diversity.</title>
        <authorList>
            <person name="McIlroy S.J."/>
            <person name="Albertsen M."/>
            <person name="Andresen E.K."/>
            <person name="Saunders A.M."/>
            <person name="Kristiansen R."/>
            <person name="Stokholm-Bjerregaard M."/>
            <person name="Nielsen K.L."/>
            <person name="Nielsen P.H."/>
        </authorList>
    </citation>
    <scope>NUCLEOTIDE SEQUENCE</scope>
    <source>
        <strain evidence="9">Run_A_D11</strain>
    </source>
</reference>
<dbReference type="RefSeq" id="WP_048673947.1">
    <property type="nucleotide sequence ID" value="NZ_CBTJ020000055.1"/>
</dbReference>
<feature type="transmembrane region" description="Helical" evidence="7">
    <location>
        <begin position="42"/>
        <end position="61"/>
    </location>
</feature>
<name>W6M6K2_9GAMM</name>
<keyword evidence="5 7" id="KW-1133">Transmembrane helix</keyword>
<evidence type="ECO:0000256" key="3">
    <source>
        <dbReference type="ARBA" id="ARBA00022692"/>
    </source>
</evidence>
<keyword evidence="6 7" id="KW-0472">Membrane</keyword>
<keyword evidence="4" id="KW-0201">Cytochrome c-type biogenesis</keyword>
<dbReference type="Pfam" id="PF17991">
    <property type="entry name" value="Thioredoxin_10"/>
    <property type="match status" value="1"/>
</dbReference>
<dbReference type="InterPro" id="IPR041017">
    <property type="entry name" value="Thioredoxin_10"/>
</dbReference>
<dbReference type="Gene3D" id="3.40.30.10">
    <property type="entry name" value="Glutaredoxin"/>
    <property type="match status" value="1"/>
</dbReference>
<evidence type="ECO:0000256" key="4">
    <source>
        <dbReference type="ARBA" id="ARBA00022748"/>
    </source>
</evidence>
<feature type="domain" description="Thioredoxin" evidence="8">
    <location>
        <begin position="244"/>
        <end position="389"/>
    </location>
</feature>
<feature type="transmembrane region" description="Helical" evidence="7">
    <location>
        <begin position="163"/>
        <end position="185"/>
    </location>
</feature>
<dbReference type="Pfam" id="PF02683">
    <property type="entry name" value="DsbD_TM"/>
    <property type="match status" value="1"/>
</dbReference>
<keyword evidence="10" id="KW-1185">Reference proteome</keyword>
<comment type="subcellular location">
    <subcellularLocation>
        <location evidence="1">Cell membrane</location>
        <topology evidence="1">Multi-pass membrane protein</topology>
    </subcellularLocation>
</comment>
<dbReference type="Gene3D" id="2.60.120.260">
    <property type="entry name" value="Galactose-binding domain-like"/>
    <property type="match status" value="1"/>
</dbReference>
<evidence type="ECO:0000313" key="9">
    <source>
        <dbReference type="EMBL" id="CDI03312.1"/>
    </source>
</evidence>
<keyword evidence="2" id="KW-1003">Cell membrane</keyword>
<dbReference type="GO" id="GO:0016491">
    <property type="term" value="F:oxidoreductase activity"/>
    <property type="evidence" value="ECO:0007669"/>
    <property type="project" value="InterPro"/>
</dbReference>
<feature type="transmembrane region" description="Helical" evidence="7">
    <location>
        <begin position="6"/>
        <end position="30"/>
    </location>
</feature>
<dbReference type="PANTHER" id="PTHR42852:SF13">
    <property type="entry name" value="PROTEIN DIPZ"/>
    <property type="match status" value="1"/>
</dbReference>
<sequence>MIDLTQSALALAEGFGLAFSPCILPILPLILASSASGGRWRALEIVSGFILSFTAFALVSRQILATTGIQQDQIQFGAFLLLLAFGLVMLVPRLEEKFAALTGGLAERANTASNRPISTRAGGGLIVGALIGVVWTPCAGPILAVALLQVIQSQTNLDAVATIGAFSIGAGLPMLIIGYFGQALIRYIRALSRHAVVIRRAMGIVIVVFSIMGLSGFNLGEWVVTAAGAAGQPTPAPSQLQEGLAQPYPAPEISGISHWLNSAPLDKTALKGKVVLIDFWTYSCINCIRTLPYLKAWYEKYKDQGLVIIGVHAPEFAFEAKIENVEKAIQKFGITYPVAMDNDFSTWKNYKNRYWPAHYLIDRTGQVVYSHFGEGQYELTEANIRQLLGLKEKPQVDVDKEARVAASQTPETYLGTDRSEHESTADKEALPLHFWALQGKWLRTGEYIQSQAKNAALTLHYRAKKVFLVMESQDQTPRTVLIRQKSTEKRLTVDDSKLYEIALNPAQENNWVSIIAENPGLRLFVFTFES</sequence>
<dbReference type="Pfam" id="PF08534">
    <property type="entry name" value="Redoxin"/>
    <property type="match status" value="1"/>
</dbReference>
<feature type="transmembrane region" description="Helical" evidence="7">
    <location>
        <begin position="125"/>
        <end position="151"/>
    </location>
</feature>
<evidence type="ECO:0000256" key="6">
    <source>
        <dbReference type="ARBA" id="ARBA00023136"/>
    </source>
</evidence>
<dbReference type="CDD" id="cd03012">
    <property type="entry name" value="TlpA_like_DipZ_like"/>
    <property type="match status" value="1"/>
</dbReference>
<gene>
    <name evidence="9" type="ORF">BN873_470054</name>
</gene>
<dbReference type="EMBL" id="CBTJ020000055">
    <property type="protein sequence ID" value="CDI03312.1"/>
    <property type="molecule type" value="Genomic_DNA"/>
</dbReference>
<dbReference type="OrthoDB" id="9811352at2"/>
<dbReference type="PROSITE" id="PS51352">
    <property type="entry name" value="THIOREDOXIN_2"/>
    <property type="match status" value="1"/>
</dbReference>
<evidence type="ECO:0000256" key="7">
    <source>
        <dbReference type="SAM" id="Phobius"/>
    </source>
</evidence>
<dbReference type="InterPro" id="IPR013766">
    <property type="entry name" value="Thioredoxin_domain"/>
</dbReference>
<protein>
    <recommendedName>
        <fullName evidence="8">Thioredoxin domain-containing protein</fullName>
    </recommendedName>
</protein>
<feature type="transmembrane region" description="Helical" evidence="7">
    <location>
        <begin position="197"/>
        <end position="217"/>
    </location>
</feature>
<evidence type="ECO:0000256" key="1">
    <source>
        <dbReference type="ARBA" id="ARBA00004651"/>
    </source>
</evidence>